<organism evidence="1 2">
    <name type="scientific">Anaeramoeba flamelloides</name>
    <dbReference type="NCBI Taxonomy" id="1746091"/>
    <lineage>
        <taxon>Eukaryota</taxon>
        <taxon>Metamonada</taxon>
        <taxon>Anaeramoebidae</taxon>
        <taxon>Anaeramoeba</taxon>
    </lineage>
</organism>
<proteinExistence type="predicted"/>
<reference evidence="1" key="1">
    <citation type="submission" date="2022-08" db="EMBL/GenBank/DDBJ databases">
        <title>Novel sulphate-reducing endosymbionts in the free-living metamonad Anaeramoeba.</title>
        <authorList>
            <person name="Jerlstrom-Hultqvist J."/>
            <person name="Cepicka I."/>
            <person name="Gallot-Lavallee L."/>
            <person name="Salas-Leiva D."/>
            <person name="Curtis B.A."/>
            <person name="Zahonova K."/>
            <person name="Pipaliya S."/>
            <person name="Dacks J."/>
            <person name="Roger A.J."/>
        </authorList>
    </citation>
    <scope>NUCLEOTIDE SEQUENCE</scope>
    <source>
        <strain evidence="1">Busselton2</strain>
    </source>
</reference>
<accession>A0AAV7ZXH0</accession>
<sequence length="264" mass="30825">MLNNTTGLQQEAFNSSTYSKEQNKMINKFMLVTGCKLWDTILYLNMADWDYKQAIGTQVLCKLSNQAKKKKSQGLLDRSSSFVFSKPSKQTIISTPITKGGFELERKRKAEELKSASCPNVMKSFKSNQKQRLNKKFIKRSLTLREVQGEKEYNIDILKKFLIQKPAPRWKHRLTAFTKLDPTLTEGWPSCFQDFNSVDENQKKMRKLVVNKKLFDLYKKIKIGISIKNLQRGLITFMEKQGFLNLSNMDDDFFLFISYDPIYF</sequence>
<protein>
    <submittedName>
        <fullName evidence="1">Uncharacterized protein</fullName>
    </submittedName>
</protein>
<comment type="caution">
    <text evidence="1">The sequence shown here is derived from an EMBL/GenBank/DDBJ whole genome shotgun (WGS) entry which is preliminary data.</text>
</comment>
<evidence type="ECO:0000313" key="1">
    <source>
        <dbReference type="EMBL" id="KAJ3445496.1"/>
    </source>
</evidence>
<name>A0AAV7ZXH0_9EUKA</name>
<dbReference type="Proteomes" id="UP001146793">
    <property type="component" value="Unassembled WGS sequence"/>
</dbReference>
<evidence type="ECO:0000313" key="2">
    <source>
        <dbReference type="Proteomes" id="UP001146793"/>
    </source>
</evidence>
<dbReference type="EMBL" id="JANTQA010000023">
    <property type="protein sequence ID" value="KAJ3445496.1"/>
    <property type="molecule type" value="Genomic_DNA"/>
</dbReference>
<gene>
    <name evidence="1" type="ORF">M0812_11373</name>
</gene>
<dbReference type="AlphaFoldDB" id="A0AAV7ZXH0"/>